<keyword evidence="4" id="KW-0804">Transcription</keyword>
<reference evidence="6 7" key="1">
    <citation type="submission" date="2023-02" db="EMBL/GenBank/DDBJ databases">
        <title>Description and genomic characterization of Microbulbifer bruguierae sp. nov., isolated from the sediment of mangrove plant Bruguiera sexangula.</title>
        <authorList>
            <person name="Long M."/>
        </authorList>
    </citation>
    <scope>NUCLEOTIDE SEQUENCE [LARGE SCALE GENOMIC DNA]</scope>
    <source>
        <strain evidence="6 7">H12</strain>
    </source>
</reference>
<dbReference type="Pfam" id="PF03466">
    <property type="entry name" value="LysR_substrate"/>
    <property type="match status" value="1"/>
</dbReference>
<accession>A0ABY8NGE5</accession>
<evidence type="ECO:0000259" key="5">
    <source>
        <dbReference type="Pfam" id="PF03466"/>
    </source>
</evidence>
<protein>
    <submittedName>
        <fullName evidence="6">LysR substrate-binding domain-containing protein</fullName>
    </submittedName>
</protein>
<sequence>MSALLQPQDFDPASARFTVHIAATDYALRAVVLPLLPALRQQAPNLRVAVRVLQQDQLAAQFERGEVDLALLMPESVAPNLHSRRLFDERYICVLRSGHPDAHCEQISMERFCALDHALVSLVGDPFHGVTDRTLAELGHRRHVAVSLPSFLALLELLRNSDLISLLPEKLLEGVEGLTQVEPPIAVPGFTKVAAWHERTHRDPGQAWVRQILFERFCDSD</sequence>
<evidence type="ECO:0000256" key="3">
    <source>
        <dbReference type="ARBA" id="ARBA00023125"/>
    </source>
</evidence>
<organism evidence="6 7">
    <name type="scientific">Microbulbifer bruguierae</name>
    <dbReference type="NCBI Taxonomy" id="3029061"/>
    <lineage>
        <taxon>Bacteria</taxon>
        <taxon>Pseudomonadati</taxon>
        <taxon>Pseudomonadota</taxon>
        <taxon>Gammaproteobacteria</taxon>
        <taxon>Cellvibrionales</taxon>
        <taxon>Microbulbiferaceae</taxon>
        <taxon>Microbulbifer</taxon>
    </lineage>
</organism>
<dbReference type="InterPro" id="IPR005119">
    <property type="entry name" value="LysR_subst-bd"/>
</dbReference>
<feature type="domain" description="LysR substrate-binding" evidence="5">
    <location>
        <begin position="18"/>
        <end position="216"/>
    </location>
</feature>
<keyword evidence="3" id="KW-0238">DNA-binding</keyword>
<evidence type="ECO:0000313" key="6">
    <source>
        <dbReference type="EMBL" id="WGL17755.1"/>
    </source>
</evidence>
<dbReference type="PANTHER" id="PTHR30118:SF15">
    <property type="entry name" value="TRANSCRIPTIONAL REGULATORY PROTEIN"/>
    <property type="match status" value="1"/>
</dbReference>
<keyword evidence="7" id="KW-1185">Reference proteome</keyword>
<dbReference type="InterPro" id="IPR050389">
    <property type="entry name" value="LysR-type_TF"/>
</dbReference>
<gene>
    <name evidence="6" type="ORF">PVT68_05535</name>
</gene>
<dbReference type="Gene3D" id="3.40.190.10">
    <property type="entry name" value="Periplasmic binding protein-like II"/>
    <property type="match status" value="2"/>
</dbReference>
<proteinExistence type="inferred from homology"/>
<comment type="similarity">
    <text evidence="1">Belongs to the LysR transcriptional regulatory family.</text>
</comment>
<keyword evidence="2" id="KW-0805">Transcription regulation</keyword>
<dbReference type="RefSeq" id="WP_280321659.1">
    <property type="nucleotide sequence ID" value="NZ_CP118605.1"/>
</dbReference>
<dbReference type="PANTHER" id="PTHR30118">
    <property type="entry name" value="HTH-TYPE TRANSCRIPTIONAL REGULATOR LEUO-RELATED"/>
    <property type="match status" value="1"/>
</dbReference>
<dbReference type="SUPFAM" id="SSF53850">
    <property type="entry name" value="Periplasmic binding protein-like II"/>
    <property type="match status" value="1"/>
</dbReference>
<name>A0ABY8NGE5_9GAMM</name>
<dbReference type="EMBL" id="CP118605">
    <property type="protein sequence ID" value="WGL17755.1"/>
    <property type="molecule type" value="Genomic_DNA"/>
</dbReference>
<evidence type="ECO:0000256" key="4">
    <source>
        <dbReference type="ARBA" id="ARBA00023163"/>
    </source>
</evidence>
<evidence type="ECO:0000256" key="2">
    <source>
        <dbReference type="ARBA" id="ARBA00023015"/>
    </source>
</evidence>
<evidence type="ECO:0000256" key="1">
    <source>
        <dbReference type="ARBA" id="ARBA00009437"/>
    </source>
</evidence>
<evidence type="ECO:0000313" key="7">
    <source>
        <dbReference type="Proteomes" id="UP001236500"/>
    </source>
</evidence>
<dbReference type="Proteomes" id="UP001236500">
    <property type="component" value="Chromosome"/>
</dbReference>